<dbReference type="AlphaFoldDB" id="A0A813EAK3"/>
<feature type="non-terminal residue" evidence="1">
    <location>
        <position position="64"/>
    </location>
</feature>
<evidence type="ECO:0000313" key="1">
    <source>
        <dbReference type="EMBL" id="CAE8595648.1"/>
    </source>
</evidence>
<evidence type="ECO:0000313" key="2">
    <source>
        <dbReference type="Proteomes" id="UP000654075"/>
    </source>
</evidence>
<feature type="non-terminal residue" evidence="1">
    <location>
        <position position="1"/>
    </location>
</feature>
<reference evidence="1" key="1">
    <citation type="submission" date="2021-02" db="EMBL/GenBank/DDBJ databases">
        <authorList>
            <person name="Dougan E. K."/>
            <person name="Rhodes N."/>
            <person name="Thang M."/>
            <person name="Chan C."/>
        </authorList>
    </citation>
    <scope>NUCLEOTIDE SEQUENCE</scope>
</reference>
<name>A0A813EAK3_POLGL</name>
<proteinExistence type="predicted"/>
<comment type="caution">
    <text evidence="1">The sequence shown here is derived from an EMBL/GenBank/DDBJ whole genome shotgun (WGS) entry which is preliminary data.</text>
</comment>
<sequence length="64" mass="7114">SINLHPPSREGLLREYGGTAPAAKALREGWVQLTSSRHPRSRWNVFARLTADAVVCYKEPLGLL</sequence>
<organism evidence="1 2">
    <name type="scientific">Polarella glacialis</name>
    <name type="common">Dinoflagellate</name>
    <dbReference type="NCBI Taxonomy" id="89957"/>
    <lineage>
        <taxon>Eukaryota</taxon>
        <taxon>Sar</taxon>
        <taxon>Alveolata</taxon>
        <taxon>Dinophyceae</taxon>
        <taxon>Suessiales</taxon>
        <taxon>Suessiaceae</taxon>
        <taxon>Polarella</taxon>
    </lineage>
</organism>
<dbReference type="EMBL" id="CAJNNV010007997">
    <property type="protein sequence ID" value="CAE8595648.1"/>
    <property type="molecule type" value="Genomic_DNA"/>
</dbReference>
<protein>
    <submittedName>
        <fullName evidence="1">Uncharacterized protein</fullName>
    </submittedName>
</protein>
<dbReference type="Proteomes" id="UP000654075">
    <property type="component" value="Unassembled WGS sequence"/>
</dbReference>
<gene>
    <name evidence="1" type="ORF">PGLA1383_LOCUS14155</name>
</gene>
<keyword evidence="2" id="KW-1185">Reference proteome</keyword>
<accession>A0A813EAK3</accession>